<dbReference type="GO" id="GO:0004553">
    <property type="term" value="F:hydrolase activity, hydrolyzing O-glycosyl compounds"/>
    <property type="evidence" value="ECO:0007669"/>
    <property type="project" value="InterPro"/>
</dbReference>
<dbReference type="InterPro" id="IPR013783">
    <property type="entry name" value="Ig-like_fold"/>
</dbReference>
<dbReference type="SUPFAM" id="SSF51445">
    <property type="entry name" value="(Trans)glycosidases"/>
    <property type="match status" value="1"/>
</dbReference>
<keyword evidence="8" id="KW-1185">Reference proteome</keyword>
<feature type="domain" description="Glycosyl hydrolases family 2 sugar binding" evidence="6">
    <location>
        <begin position="96"/>
        <end position="183"/>
    </location>
</feature>
<dbReference type="Gene3D" id="3.20.20.80">
    <property type="entry name" value="Glycosidases"/>
    <property type="match status" value="1"/>
</dbReference>
<evidence type="ECO:0000256" key="1">
    <source>
        <dbReference type="ARBA" id="ARBA00007401"/>
    </source>
</evidence>
<dbReference type="PANTHER" id="PTHR42732:SF2">
    <property type="entry name" value="BETA-MANNOSIDASE"/>
    <property type="match status" value="1"/>
</dbReference>
<dbReference type="Pfam" id="PF02836">
    <property type="entry name" value="Glyco_hydro_2_C"/>
    <property type="match status" value="1"/>
</dbReference>
<dbReference type="Proteomes" id="UP000236497">
    <property type="component" value="Unassembled WGS sequence"/>
</dbReference>
<feature type="domain" description="Glycoside hydrolase family 2 catalytic" evidence="5">
    <location>
        <begin position="353"/>
        <end position="493"/>
    </location>
</feature>
<dbReference type="InterPro" id="IPR006103">
    <property type="entry name" value="Glyco_hydro_2_cat"/>
</dbReference>
<dbReference type="AlphaFoldDB" id="A0A0H5SXP3"/>
<protein>
    <submittedName>
        <fullName evidence="7">Uncharacterized protein</fullName>
    </submittedName>
</protein>
<name>A0A0H5SXP3_HERHM</name>
<evidence type="ECO:0000256" key="3">
    <source>
        <dbReference type="ARBA" id="ARBA00023295"/>
    </source>
</evidence>
<evidence type="ECO:0000259" key="4">
    <source>
        <dbReference type="Pfam" id="PF00703"/>
    </source>
</evidence>
<dbReference type="GO" id="GO:0005975">
    <property type="term" value="P:carbohydrate metabolic process"/>
    <property type="evidence" value="ECO:0007669"/>
    <property type="project" value="InterPro"/>
</dbReference>
<dbReference type="InterPro" id="IPR051913">
    <property type="entry name" value="GH2_Domain-Containing"/>
</dbReference>
<evidence type="ECO:0000259" key="6">
    <source>
        <dbReference type="Pfam" id="PF02837"/>
    </source>
</evidence>
<comment type="similarity">
    <text evidence="1">Belongs to the glycosyl hydrolase 2 family.</text>
</comment>
<dbReference type="OrthoDB" id="9762066at2"/>
<dbReference type="EMBL" id="CVTD020000022">
    <property type="protein sequence ID" value="CRZ35123.1"/>
    <property type="molecule type" value="Genomic_DNA"/>
</dbReference>
<keyword evidence="2" id="KW-0378">Hydrolase</keyword>
<dbReference type="RefSeq" id="WP_103203218.1">
    <property type="nucleotide sequence ID" value="NZ_CVTD020000022.1"/>
</dbReference>
<reference evidence="7 8" key="1">
    <citation type="submission" date="2015-06" db="EMBL/GenBank/DDBJ databases">
        <authorList>
            <person name="Wibberg Daniel"/>
        </authorList>
    </citation>
    <scope>NUCLEOTIDE SEQUENCE [LARGE SCALE GENOMIC DNA]</scope>
    <source>
        <strain evidence="7 8">T3/55T</strain>
    </source>
</reference>
<dbReference type="InterPro" id="IPR036156">
    <property type="entry name" value="Beta-gal/glucu_dom_sf"/>
</dbReference>
<evidence type="ECO:0000256" key="2">
    <source>
        <dbReference type="ARBA" id="ARBA00022801"/>
    </source>
</evidence>
<dbReference type="Pfam" id="PF00703">
    <property type="entry name" value="Glyco_hydro_2"/>
    <property type="match status" value="1"/>
</dbReference>
<sequence>MKFKDAVRTLLFKNKDTIFNQLYTIWGSNIDPNNILTEYPRPQLRRSNYTILNGYWNYNITKDEVKPLYYDGKILVPFSPESVLSGVNRQLKPGEILWYERPLIVEKKPPGKRLILHFGAVDQICEVLINYKRVIRHVGGYLPFSADITDYIEEGGNLLTVKVIDLSDTSYHSRGKQKLLRGGMFYTAQSGIWQTVWMEWVPQTYIKSLSITPLVDESMVRISINLNHAVNYEENSDQRNIRPDRRNLRNLYRVDIYDKGVKIHSYVTKESTIDIPMENFTYWSPENPHLYDVVVWAGEDMVESYFGMRKIEIKEDEEGVARIFLNNKPYFQNGLLDQGYWPDGLYTPPGDAAMIFDIEQAKALGFNMLRKHIKIEPLRWYYHCDRLGMLVWQDMVNGGGKYNMVTVGYLPTLFPGINGHIKDKKYSLFGRKNAEGRKEWLRECEETVNLLYNSPSVVAWVPFNEGWGQFDANEVTDLIRSIDKTRLIDQASGWYDQGGGDIKSIHNYFHPLKYEKDKHKRAVVLTEFGGYACYIKGHSYSPIIYGYRIFKDTKDLEEALQKLYREDIQRMKKEGLSGAVYTQLTDVEDEVNGLFTYDRKVCKISKPLMD</sequence>
<dbReference type="SUPFAM" id="SSF49303">
    <property type="entry name" value="beta-Galactosidase/glucuronidase domain"/>
    <property type="match status" value="1"/>
</dbReference>
<dbReference type="SUPFAM" id="SSF49785">
    <property type="entry name" value="Galactose-binding domain-like"/>
    <property type="match status" value="1"/>
</dbReference>
<dbReference type="InterPro" id="IPR017853">
    <property type="entry name" value="GH"/>
</dbReference>
<dbReference type="Gene3D" id="2.60.120.260">
    <property type="entry name" value="Galactose-binding domain-like"/>
    <property type="match status" value="1"/>
</dbReference>
<evidence type="ECO:0000259" key="5">
    <source>
        <dbReference type="Pfam" id="PF02836"/>
    </source>
</evidence>
<proteinExistence type="inferred from homology"/>
<organism evidence="7 8">
    <name type="scientific">Herbinix hemicellulosilytica</name>
    <dbReference type="NCBI Taxonomy" id="1564487"/>
    <lineage>
        <taxon>Bacteria</taxon>
        <taxon>Bacillati</taxon>
        <taxon>Bacillota</taxon>
        <taxon>Clostridia</taxon>
        <taxon>Lachnospirales</taxon>
        <taxon>Lachnospiraceae</taxon>
        <taxon>Herbinix</taxon>
    </lineage>
</organism>
<feature type="domain" description="Glycoside hydrolase family 2 immunoglobulin-like beta-sandwich" evidence="4">
    <location>
        <begin position="204"/>
        <end position="309"/>
    </location>
</feature>
<evidence type="ECO:0000313" key="8">
    <source>
        <dbReference type="Proteomes" id="UP000236497"/>
    </source>
</evidence>
<dbReference type="PANTHER" id="PTHR42732">
    <property type="entry name" value="BETA-GALACTOSIDASE"/>
    <property type="match status" value="1"/>
</dbReference>
<dbReference type="Pfam" id="PF02837">
    <property type="entry name" value="Glyco_hydro_2_N"/>
    <property type="match status" value="1"/>
</dbReference>
<dbReference type="InterPro" id="IPR006104">
    <property type="entry name" value="Glyco_hydro_2_N"/>
</dbReference>
<keyword evidence="3" id="KW-0326">Glycosidase</keyword>
<accession>A0A0H5SXP3</accession>
<dbReference type="Gene3D" id="2.60.40.10">
    <property type="entry name" value="Immunoglobulins"/>
    <property type="match status" value="1"/>
</dbReference>
<evidence type="ECO:0000313" key="7">
    <source>
        <dbReference type="EMBL" id="CRZ35123.1"/>
    </source>
</evidence>
<dbReference type="InterPro" id="IPR006102">
    <property type="entry name" value="Ig-like_GH2"/>
</dbReference>
<dbReference type="InterPro" id="IPR008979">
    <property type="entry name" value="Galactose-bd-like_sf"/>
</dbReference>
<gene>
    <name evidence="7" type="ORF">HHT355_1924</name>
</gene>